<gene>
    <name evidence="2" type="ORF">IAB12_06510</name>
</gene>
<protein>
    <submittedName>
        <fullName evidence="2">HD domain-containing protein</fullName>
    </submittedName>
</protein>
<proteinExistence type="predicted"/>
<dbReference type="Pfam" id="PF01966">
    <property type="entry name" value="HD"/>
    <property type="match status" value="1"/>
</dbReference>
<evidence type="ECO:0000259" key="1">
    <source>
        <dbReference type="PROSITE" id="PS51831"/>
    </source>
</evidence>
<feature type="domain" description="HD" evidence="1">
    <location>
        <begin position="30"/>
        <end position="132"/>
    </location>
</feature>
<dbReference type="Proteomes" id="UP000823936">
    <property type="component" value="Unassembled WGS sequence"/>
</dbReference>
<dbReference type="SMART" id="SM00471">
    <property type="entry name" value="HDc"/>
    <property type="match status" value="1"/>
</dbReference>
<comment type="caution">
    <text evidence="2">The sequence shown here is derived from an EMBL/GenBank/DDBJ whole genome shotgun (WGS) entry which is preliminary data.</text>
</comment>
<name>A0A9D1PTQ9_9SPIO</name>
<reference evidence="2" key="2">
    <citation type="submission" date="2021-04" db="EMBL/GenBank/DDBJ databases">
        <authorList>
            <person name="Gilroy R."/>
        </authorList>
    </citation>
    <scope>NUCLEOTIDE SEQUENCE</scope>
    <source>
        <strain evidence="2">Gambia11-129</strain>
    </source>
</reference>
<accession>A0A9D1PTQ9</accession>
<sequence>MRTERIERVRKLVYSLLDEAGLDSQETASSLMHIESVARISYLLAMRRGIEKSELAYIAGLLHDVYAIVTGEREKHAEKGSLLATSILNTLAIFTFSECQIITEAIRNHSSKKRTDDEYSEVLKDADALDHYLSSSIISAKDRGRIEKAFFELTEKSPCL</sequence>
<reference evidence="2" key="1">
    <citation type="journal article" date="2021" name="PeerJ">
        <title>Extensive microbial diversity within the chicken gut microbiome revealed by metagenomics and culture.</title>
        <authorList>
            <person name="Gilroy R."/>
            <person name="Ravi A."/>
            <person name="Getino M."/>
            <person name="Pursley I."/>
            <person name="Horton D.L."/>
            <person name="Alikhan N.F."/>
            <person name="Baker D."/>
            <person name="Gharbi K."/>
            <person name="Hall N."/>
            <person name="Watson M."/>
            <person name="Adriaenssens E.M."/>
            <person name="Foster-Nyarko E."/>
            <person name="Jarju S."/>
            <person name="Secka A."/>
            <person name="Antonio M."/>
            <person name="Oren A."/>
            <person name="Chaudhuri R.R."/>
            <person name="La Ragione R."/>
            <person name="Hildebrand F."/>
            <person name="Pallen M.J."/>
        </authorList>
    </citation>
    <scope>NUCLEOTIDE SEQUENCE</scope>
    <source>
        <strain evidence="2">Gambia11-129</strain>
    </source>
</reference>
<dbReference type="AlphaFoldDB" id="A0A9D1PTQ9"/>
<dbReference type="SUPFAM" id="SSF109604">
    <property type="entry name" value="HD-domain/PDEase-like"/>
    <property type="match status" value="1"/>
</dbReference>
<dbReference type="EMBL" id="DXHU01000023">
    <property type="protein sequence ID" value="HIV99409.1"/>
    <property type="molecule type" value="Genomic_DNA"/>
</dbReference>
<evidence type="ECO:0000313" key="2">
    <source>
        <dbReference type="EMBL" id="HIV99409.1"/>
    </source>
</evidence>
<evidence type="ECO:0000313" key="3">
    <source>
        <dbReference type="Proteomes" id="UP000823936"/>
    </source>
</evidence>
<organism evidence="2 3">
    <name type="scientific">Candidatus Ornithospirochaeta avicola</name>
    <dbReference type="NCBI Taxonomy" id="2840896"/>
    <lineage>
        <taxon>Bacteria</taxon>
        <taxon>Pseudomonadati</taxon>
        <taxon>Spirochaetota</taxon>
        <taxon>Spirochaetia</taxon>
        <taxon>Spirochaetales</taxon>
        <taxon>Spirochaetaceae</taxon>
        <taxon>Spirochaetaceae incertae sedis</taxon>
        <taxon>Candidatus Ornithospirochaeta</taxon>
    </lineage>
</organism>
<dbReference type="Gene3D" id="1.10.3210.10">
    <property type="entry name" value="Hypothetical protein af1432"/>
    <property type="match status" value="1"/>
</dbReference>
<dbReference type="InterPro" id="IPR003607">
    <property type="entry name" value="HD/PDEase_dom"/>
</dbReference>
<dbReference type="PROSITE" id="PS51831">
    <property type="entry name" value="HD"/>
    <property type="match status" value="1"/>
</dbReference>
<dbReference type="CDD" id="cd00077">
    <property type="entry name" value="HDc"/>
    <property type="match status" value="1"/>
</dbReference>
<dbReference type="InterPro" id="IPR006674">
    <property type="entry name" value="HD_domain"/>
</dbReference>